<evidence type="ECO:0000313" key="2">
    <source>
        <dbReference type="Proteomes" id="UP000214975"/>
    </source>
</evidence>
<dbReference type="Proteomes" id="UP000214975">
    <property type="component" value="Chromosome"/>
</dbReference>
<dbReference type="InterPro" id="IPR045527">
    <property type="entry name" value="DUF6470"/>
</dbReference>
<dbReference type="Pfam" id="PF20074">
    <property type="entry name" value="DUF6470"/>
    <property type="match status" value="1"/>
</dbReference>
<name>A0A223HWL6_THETR</name>
<reference evidence="1 2" key="1">
    <citation type="submission" date="2016-08" db="EMBL/GenBank/DDBJ databases">
        <title>A novel genetic cassette of butanologenic Thermoanaerobacterium thermosaccharolyticum that directly convert cellulose to butanol.</title>
        <authorList>
            <person name="Li T."/>
            <person name="He J."/>
        </authorList>
    </citation>
    <scope>NUCLEOTIDE SEQUENCE [LARGE SCALE GENOMIC DNA]</scope>
    <source>
        <strain evidence="1 2">TG57</strain>
    </source>
</reference>
<gene>
    <name evidence="1" type="ORF">Thert_00698</name>
</gene>
<dbReference type="AlphaFoldDB" id="A0A223HWL6"/>
<protein>
    <submittedName>
        <fullName evidence="1">Uncharacterized protein</fullName>
    </submittedName>
</protein>
<dbReference type="EMBL" id="CP016893">
    <property type="protein sequence ID" value="AST56861.1"/>
    <property type="molecule type" value="Genomic_DNA"/>
</dbReference>
<organism evidence="1 2">
    <name type="scientific">Thermoanaerobacterium thermosaccharolyticum</name>
    <name type="common">Clostridium thermosaccharolyticum</name>
    <dbReference type="NCBI Taxonomy" id="1517"/>
    <lineage>
        <taxon>Bacteria</taxon>
        <taxon>Bacillati</taxon>
        <taxon>Bacillota</taxon>
        <taxon>Clostridia</taxon>
        <taxon>Thermoanaerobacterales</taxon>
        <taxon>Thermoanaerobacteraceae</taxon>
        <taxon>Thermoanaerobacterium</taxon>
    </lineage>
</organism>
<evidence type="ECO:0000313" key="1">
    <source>
        <dbReference type="EMBL" id="AST56861.1"/>
    </source>
</evidence>
<sequence length="185" mass="20958">MNIAIHQTFGRIGIDTTPAEINIHNQNAVLEITNVPTRIEIDQKLPQVHIDQYQCFYESGLKNIFDLIHDEAERSYQVGLEAIAKIVDDGNALASIENHQNVIPQLAQEAGVEDIDFNVDLMPKSRPKIWFDGYLNINWQKGNLSVNAEPKKPEIEATRANVSIYMLQYPSIKIDYLGQNVDTLI</sequence>
<proteinExistence type="predicted"/>
<accession>A0A223HWL6</accession>
<dbReference type="RefSeq" id="WP_094396898.1">
    <property type="nucleotide sequence ID" value="NZ_CP016893.1"/>
</dbReference>